<comment type="similarity">
    <text evidence="2 10">Belongs to the bacterial secretin family. T3SS SctC subfamily.</text>
</comment>
<evidence type="ECO:0000256" key="9">
    <source>
        <dbReference type="ARBA" id="ARBA00023237"/>
    </source>
</evidence>
<dbReference type="InterPro" id="IPR003522">
    <property type="entry name" value="T3SS_OM_pore_YscC"/>
</dbReference>
<dbReference type="PROSITE" id="PS00875">
    <property type="entry name" value="T2SP_D"/>
    <property type="match status" value="1"/>
</dbReference>
<feature type="domain" description="Type II/III secretion system secretin-like" evidence="13">
    <location>
        <begin position="425"/>
        <end position="587"/>
    </location>
</feature>
<protein>
    <recommendedName>
        <fullName evidence="10">Type 3 secretion system secretin</fullName>
        <shortName evidence="10">T3SS secretin</shortName>
    </recommendedName>
</protein>
<feature type="region of interest" description="Disordered" evidence="12">
    <location>
        <begin position="293"/>
        <end position="334"/>
    </location>
</feature>
<dbReference type="NCBIfam" id="TIGR02516">
    <property type="entry name" value="type_III_yscC"/>
    <property type="match status" value="1"/>
</dbReference>
<evidence type="ECO:0000256" key="5">
    <source>
        <dbReference type="ARBA" id="ARBA00022927"/>
    </source>
</evidence>
<organism evidence="16 17">
    <name type="scientific">Roseateles amylovorans</name>
    <dbReference type="NCBI Taxonomy" id="2978473"/>
    <lineage>
        <taxon>Bacteria</taxon>
        <taxon>Pseudomonadati</taxon>
        <taxon>Pseudomonadota</taxon>
        <taxon>Betaproteobacteria</taxon>
        <taxon>Burkholderiales</taxon>
        <taxon>Sphaerotilaceae</taxon>
        <taxon>Roseateles</taxon>
    </lineage>
</organism>
<dbReference type="PANTHER" id="PTHR30332:SF5">
    <property type="entry name" value="SPI-1 TYPE 3 SECRETION SYSTEM SECRETIN"/>
    <property type="match status" value="1"/>
</dbReference>
<dbReference type="Pfam" id="PF21304">
    <property type="entry name" value="T3S_SPI-1_N0"/>
    <property type="match status" value="1"/>
</dbReference>
<evidence type="ECO:0000256" key="2">
    <source>
        <dbReference type="ARBA" id="ARBA00007032"/>
    </source>
</evidence>
<dbReference type="InterPro" id="IPR005644">
    <property type="entry name" value="NolW-like"/>
</dbReference>
<dbReference type="InterPro" id="IPR004845">
    <property type="entry name" value="T2SS_GspD_CS"/>
</dbReference>
<dbReference type="Pfam" id="PF03958">
    <property type="entry name" value="Secretin_N"/>
    <property type="match status" value="1"/>
</dbReference>
<keyword evidence="4 10" id="KW-0732">Signal</keyword>
<dbReference type="InterPro" id="IPR049034">
    <property type="entry name" value="T3S_SPI-1_N0"/>
</dbReference>
<feature type="region of interest" description="Disordered" evidence="12">
    <location>
        <begin position="590"/>
        <end position="645"/>
    </location>
</feature>
<comment type="subcellular location">
    <subcellularLocation>
        <location evidence="1 10 11">Cell outer membrane</location>
    </subcellularLocation>
</comment>
<dbReference type="Gene3D" id="3.55.50.30">
    <property type="match status" value="1"/>
</dbReference>
<evidence type="ECO:0000313" key="16">
    <source>
        <dbReference type="EMBL" id="UXH78275.1"/>
    </source>
</evidence>
<evidence type="ECO:0000256" key="6">
    <source>
        <dbReference type="ARBA" id="ARBA00023010"/>
    </source>
</evidence>
<evidence type="ECO:0000259" key="14">
    <source>
        <dbReference type="Pfam" id="PF03958"/>
    </source>
</evidence>
<feature type="compositionally biased region" description="Acidic residues" evidence="12">
    <location>
        <begin position="320"/>
        <end position="332"/>
    </location>
</feature>
<reference evidence="16" key="1">
    <citation type="submission" date="2022-10" db="EMBL/GenBank/DDBJ databases">
        <title>Characterization and whole genome sequencing of a new Roseateles species, isolated from fresh water.</title>
        <authorList>
            <person name="Guliayeva D.Y."/>
            <person name="Akhremchuk A.E."/>
            <person name="Sikolenko M.A."/>
            <person name="Valentovich L.N."/>
            <person name="Sidarenka A.V."/>
        </authorList>
    </citation>
    <scope>NUCLEOTIDE SEQUENCE</scope>
    <source>
        <strain evidence="16">BIM B-1768</strain>
    </source>
</reference>
<keyword evidence="9 10" id="KW-0998">Cell outer membrane</keyword>
<name>A0ABY6B4T2_9BURK</name>
<dbReference type="Pfam" id="PF00263">
    <property type="entry name" value="Secretin"/>
    <property type="match status" value="1"/>
</dbReference>
<dbReference type="RefSeq" id="WP_261758056.1">
    <property type="nucleotide sequence ID" value="NZ_CP104562.2"/>
</dbReference>
<evidence type="ECO:0000256" key="3">
    <source>
        <dbReference type="ARBA" id="ARBA00022448"/>
    </source>
</evidence>
<proteinExistence type="inferred from homology"/>
<evidence type="ECO:0000259" key="13">
    <source>
        <dbReference type="Pfam" id="PF00263"/>
    </source>
</evidence>
<keyword evidence="3 10" id="KW-0813">Transport</keyword>
<feature type="domain" description="SPI-1 type 3 secretion system secretin N0" evidence="15">
    <location>
        <begin position="77"/>
        <end position="142"/>
    </location>
</feature>
<evidence type="ECO:0000313" key="17">
    <source>
        <dbReference type="Proteomes" id="UP001064933"/>
    </source>
</evidence>
<dbReference type="HAMAP" id="MF_02219">
    <property type="entry name" value="Type_III_secretin"/>
    <property type="match status" value="1"/>
</dbReference>
<keyword evidence="5 10" id="KW-0653">Protein transport</keyword>
<feature type="signal peptide" evidence="10">
    <location>
        <begin position="1"/>
        <end position="28"/>
    </location>
</feature>
<evidence type="ECO:0000256" key="7">
    <source>
        <dbReference type="ARBA" id="ARBA00023026"/>
    </source>
</evidence>
<dbReference type="InterPro" id="IPR004846">
    <property type="entry name" value="T2SS/T3SS_dom"/>
</dbReference>
<dbReference type="InterPro" id="IPR038591">
    <property type="entry name" value="NolW-like_sf"/>
</dbReference>
<comment type="subunit">
    <text evidence="10">The core secretion machinery of the T3SS is composed of approximately 20 different proteins, including cytoplasmic components, a base, an export apparatus and a needle. This subunit is part of the base, which anchors the injectisome in the bacterial cell envelope. Forms a stable homooligomeric complex.</text>
</comment>
<keyword evidence="7" id="KW-0843">Virulence</keyword>
<evidence type="ECO:0000256" key="4">
    <source>
        <dbReference type="ARBA" id="ARBA00022729"/>
    </source>
</evidence>
<feature type="compositionally biased region" description="Low complexity" evidence="12">
    <location>
        <begin position="593"/>
        <end position="610"/>
    </location>
</feature>
<dbReference type="InterPro" id="IPR050810">
    <property type="entry name" value="Bact_Secretion_Sys_Channel"/>
</dbReference>
<gene>
    <name evidence="10 16" type="primary">sctC</name>
    <name evidence="16" type="ORF">N4261_25560</name>
</gene>
<accession>A0ABY6B4T2</accession>
<evidence type="ECO:0000256" key="8">
    <source>
        <dbReference type="ARBA" id="ARBA00023136"/>
    </source>
</evidence>
<dbReference type="EMBL" id="CP104562">
    <property type="protein sequence ID" value="UXH78275.1"/>
    <property type="molecule type" value="Genomic_DNA"/>
</dbReference>
<keyword evidence="6 10" id="KW-0811">Translocation</keyword>
<evidence type="ECO:0000256" key="11">
    <source>
        <dbReference type="RuleBase" id="RU004004"/>
    </source>
</evidence>
<feature type="domain" description="NolW-like" evidence="14">
    <location>
        <begin position="218"/>
        <end position="360"/>
    </location>
</feature>
<evidence type="ECO:0000256" key="10">
    <source>
        <dbReference type="HAMAP-Rule" id="MF_02219"/>
    </source>
</evidence>
<dbReference type="Proteomes" id="UP001064933">
    <property type="component" value="Chromosome"/>
</dbReference>
<evidence type="ECO:0000256" key="12">
    <source>
        <dbReference type="SAM" id="MobiDB-lite"/>
    </source>
</evidence>
<evidence type="ECO:0000259" key="15">
    <source>
        <dbReference type="Pfam" id="PF21304"/>
    </source>
</evidence>
<sequence length="645" mass="68848" precursor="true">MHAPRLRFPVLPQVCLSLALCAPPLAWAARQTPETPPSADTPPAAAATPPAARAPAAKTPRAANRVSRQWRSQRFVYKAESKRVSEVLLDFASSQGLPAVMADGIEGTVQASFDTTPEKFLDSMTRAYGIVWYHDGTALYFYPAGSVQSRLFRLKGFRREQVAELLESLQLGDSRFPLRFNASESTLLVYGPPRHVELIAAAVESLDVGAMERNRKTVRVVPLRFASAGDRNFGQTRIRGIASTLTSLYGGATNGPAAAADAPTMVEVQPEKLRAMQGVMGRDTRLADVMARKPGQATSGQPSQKGAGAGSSARGLQSPVDDETPPVFEADEGTNSVVIHGRPQRMDEYIDLIRRLDVQPVLVELEATIIDVSSDSIDSLGIDWNVRGSKSSFGVSQPASDTSGTFTLSTLWSNAGRELMARINALSARGKARVIAKPKVLGVANRPAVMREKRVVTVRVAGNLEANVFQIEAGTLLQVTPQITSIADGTGVSRRIKLSLYIEDGSFEADRVDNVPIVKRTEIMTEAHVGEGESLLIGGITTTNQSTRRDEVPVLGRVPVLGGLFRQTSELSGSSERLFLISPRLIREPADLPPTAAGTNNGTAGNAAPGQPRGMQAPLPPASVPAPSVSTPVPESFMHDAGSAS</sequence>
<feature type="chain" id="PRO_5044906674" description="Type 3 secretion system secretin" evidence="10">
    <location>
        <begin position="29"/>
        <end position="645"/>
    </location>
</feature>
<dbReference type="PANTHER" id="PTHR30332">
    <property type="entry name" value="PROBABLE GENERAL SECRETION PATHWAY PROTEIN D"/>
    <property type="match status" value="1"/>
</dbReference>
<feature type="region of interest" description="Disordered" evidence="12">
    <location>
        <begin position="30"/>
        <end position="66"/>
    </location>
</feature>
<dbReference type="PRINTS" id="PR01337">
    <property type="entry name" value="TYPE3OMGPROT"/>
</dbReference>
<feature type="compositionally biased region" description="Low complexity" evidence="12">
    <location>
        <begin position="41"/>
        <end position="63"/>
    </location>
</feature>
<keyword evidence="17" id="KW-1185">Reference proteome</keyword>
<comment type="function">
    <text evidence="10">Component of the type III secretion system (T3SS), also called injectisome, which is used to inject bacterial effector proteins into eukaryotic host cells. Forms a ring-shaped multimeric structure with an apparent central pore in the outer membrane.</text>
</comment>
<keyword evidence="8 10" id="KW-0472">Membrane</keyword>
<evidence type="ECO:0000256" key="1">
    <source>
        <dbReference type="ARBA" id="ARBA00004442"/>
    </source>
</evidence>
<feature type="compositionally biased region" description="Low complexity" evidence="12">
    <location>
        <begin position="625"/>
        <end position="634"/>
    </location>
</feature>
<dbReference type="Gene3D" id="3.30.1370.120">
    <property type="match status" value="2"/>
</dbReference>